<keyword evidence="4 7" id="KW-0547">Nucleotide-binding</keyword>
<dbReference type="PROSITE" id="PS00107">
    <property type="entry name" value="PROTEIN_KINASE_ATP"/>
    <property type="match status" value="1"/>
</dbReference>
<dbReference type="InterPro" id="IPR008271">
    <property type="entry name" value="Ser/Thr_kinase_AS"/>
</dbReference>
<evidence type="ECO:0000256" key="8">
    <source>
        <dbReference type="RuleBase" id="RU000304"/>
    </source>
</evidence>
<feature type="domain" description="Protein kinase" evidence="9">
    <location>
        <begin position="57"/>
        <end position="316"/>
    </location>
</feature>
<dbReference type="GO" id="GO:0004674">
    <property type="term" value="F:protein serine/threonine kinase activity"/>
    <property type="evidence" value="ECO:0007669"/>
    <property type="project" value="UniProtKB-KW"/>
</dbReference>
<dbReference type="InterPro" id="IPR011009">
    <property type="entry name" value="Kinase-like_dom_sf"/>
</dbReference>
<dbReference type="EMBL" id="CAKKNE010000001">
    <property type="protein sequence ID" value="CAH0365666.1"/>
    <property type="molecule type" value="Genomic_DNA"/>
</dbReference>
<dbReference type="InterPro" id="IPR017441">
    <property type="entry name" value="Protein_kinase_ATP_BS"/>
</dbReference>
<feature type="binding site" evidence="7">
    <location>
        <position position="86"/>
    </location>
    <ligand>
        <name>ATP</name>
        <dbReference type="ChEBI" id="CHEBI:30616"/>
    </ligand>
</feature>
<keyword evidence="5" id="KW-0418">Kinase</keyword>
<dbReference type="Pfam" id="PF00069">
    <property type="entry name" value="Pkinase"/>
    <property type="match status" value="1"/>
</dbReference>
<comment type="similarity">
    <text evidence="8">Belongs to the protein kinase superfamily.</text>
</comment>
<dbReference type="SMART" id="SM00220">
    <property type="entry name" value="S_TKc"/>
    <property type="match status" value="1"/>
</dbReference>
<sequence length="387" mass="42461">MAAQEGEVTAISFDDFDEVWEEEDAPAVPSPGRIEEIENKKTEVELTRITRVRDADFTRIGVLGVGSFGKVVLAKQKATGDLYALKFVSLARLQDRKQFDRALDERAILATLEHPHVVKLHFAFRVKGHAVLGFEYCAGGELFHHLCKKRVLDAKATAFYGAEIALALQCAHEAGVVYRDVKPENCFLDHRGHLKLGDFGLARAGVTSPFRGAHSVCGTPEYMAPDVLARKPSGYGTAVDWWGLGVCCYELLTGLPAWYTSDRRKLFDRIRSAPLRLPPSVPPEAGACVAALLRRHPKQRLCALNGADELRGEAFFASVDFDALVLGALDPPIAPCRSLSRPAHRANFDGRFTTLPVDTPVEGPDPSFLDGDDALATGWEFVRPEPV</sequence>
<dbReference type="InterPro" id="IPR045270">
    <property type="entry name" value="STKc_AGC"/>
</dbReference>
<proteinExistence type="inferred from homology"/>
<evidence type="ECO:0000256" key="2">
    <source>
        <dbReference type="ARBA" id="ARBA00022553"/>
    </source>
</evidence>
<dbReference type="Proteomes" id="UP000789595">
    <property type="component" value="Unassembled WGS sequence"/>
</dbReference>
<dbReference type="GO" id="GO:0005524">
    <property type="term" value="F:ATP binding"/>
    <property type="evidence" value="ECO:0007669"/>
    <property type="project" value="UniProtKB-UniRule"/>
</dbReference>
<dbReference type="CDD" id="cd05123">
    <property type="entry name" value="STKc_AGC"/>
    <property type="match status" value="1"/>
</dbReference>
<evidence type="ECO:0000256" key="1">
    <source>
        <dbReference type="ARBA" id="ARBA00022527"/>
    </source>
</evidence>
<organism evidence="10 11">
    <name type="scientific">Pelagomonas calceolata</name>
    <dbReference type="NCBI Taxonomy" id="35677"/>
    <lineage>
        <taxon>Eukaryota</taxon>
        <taxon>Sar</taxon>
        <taxon>Stramenopiles</taxon>
        <taxon>Ochrophyta</taxon>
        <taxon>Pelagophyceae</taxon>
        <taxon>Pelagomonadales</taxon>
        <taxon>Pelagomonadaceae</taxon>
        <taxon>Pelagomonas</taxon>
    </lineage>
</organism>
<dbReference type="PANTHER" id="PTHR24351">
    <property type="entry name" value="RIBOSOMAL PROTEIN S6 KINASE"/>
    <property type="match status" value="1"/>
</dbReference>
<dbReference type="InterPro" id="IPR000719">
    <property type="entry name" value="Prot_kinase_dom"/>
</dbReference>
<evidence type="ECO:0000256" key="6">
    <source>
        <dbReference type="ARBA" id="ARBA00022840"/>
    </source>
</evidence>
<evidence type="ECO:0000256" key="4">
    <source>
        <dbReference type="ARBA" id="ARBA00022741"/>
    </source>
</evidence>
<keyword evidence="6 7" id="KW-0067">ATP-binding</keyword>
<evidence type="ECO:0000313" key="11">
    <source>
        <dbReference type="Proteomes" id="UP000789595"/>
    </source>
</evidence>
<dbReference type="SUPFAM" id="SSF56112">
    <property type="entry name" value="Protein kinase-like (PK-like)"/>
    <property type="match status" value="1"/>
</dbReference>
<keyword evidence="11" id="KW-1185">Reference proteome</keyword>
<comment type="caution">
    <text evidence="10">The sequence shown here is derived from an EMBL/GenBank/DDBJ whole genome shotgun (WGS) entry which is preliminary data.</text>
</comment>
<protein>
    <recommendedName>
        <fullName evidence="9">Protein kinase domain-containing protein</fullName>
    </recommendedName>
</protein>
<evidence type="ECO:0000256" key="7">
    <source>
        <dbReference type="PROSITE-ProRule" id="PRU10141"/>
    </source>
</evidence>
<keyword evidence="3" id="KW-0808">Transferase</keyword>
<keyword evidence="2" id="KW-0597">Phosphoprotein</keyword>
<dbReference type="OrthoDB" id="63267at2759"/>
<evidence type="ECO:0000256" key="5">
    <source>
        <dbReference type="ARBA" id="ARBA00022777"/>
    </source>
</evidence>
<evidence type="ECO:0000259" key="9">
    <source>
        <dbReference type="PROSITE" id="PS50011"/>
    </source>
</evidence>
<reference evidence="10" key="1">
    <citation type="submission" date="2021-11" db="EMBL/GenBank/DDBJ databases">
        <authorList>
            <consortium name="Genoscope - CEA"/>
            <person name="William W."/>
        </authorList>
    </citation>
    <scope>NUCLEOTIDE SEQUENCE</scope>
</reference>
<accession>A0A8J2WXM2</accession>
<keyword evidence="1 8" id="KW-0723">Serine/threonine-protein kinase</keyword>
<dbReference type="PROSITE" id="PS00108">
    <property type="entry name" value="PROTEIN_KINASE_ST"/>
    <property type="match status" value="1"/>
</dbReference>
<dbReference type="AlphaFoldDB" id="A0A8J2WXM2"/>
<evidence type="ECO:0000313" key="10">
    <source>
        <dbReference type="EMBL" id="CAH0365666.1"/>
    </source>
</evidence>
<gene>
    <name evidence="10" type="ORF">PECAL_1P21160</name>
</gene>
<name>A0A8J2WXM2_9STRA</name>
<dbReference type="Gene3D" id="3.30.200.20">
    <property type="entry name" value="Phosphorylase Kinase, domain 1"/>
    <property type="match status" value="1"/>
</dbReference>
<evidence type="ECO:0000256" key="3">
    <source>
        <dbReference type="ARBA" id="ARBA00022679"/>
    </source>
</evidence>
<dbReference type="Gene3D" id="1.10.510.10">
    <property type="entry name" value="Transferase(Phosphotransferase) domain 1"/>
    <property type="match status" value="1"/>
</dbReference>
<dbReference type="PROSITE" id="PS50011">
    <property type="entry name" value="PROTEIN_KINASE_DOM"/>
    <property type="match status" value="1"/>
</dbReference>